<keyword evidence="3" id="KW-1185">Reference proteome</keyword>
<gene>
    <name evidence="2" type="ORF">KC19_11G141800</name>
</gene>
<evidence type="ECO:0000313" key="2">
    <source>
        <dbReference type="EMBL" id="KAG0557583.1"/>
    </source>
</evidence>
<dbReference type="EMBL" id="CM026432">
    <property type="protein sequence ID" value="KAG0557583.1"/>
    <property type="molecule type" value="Genomic_DNA"/>
</dbReference>
<dbReference type="Proteomes" id="UP000822688">
    <property type="component" value="Chromosome 11"/>
</dbReference>
<name>A0A8T0GEZ0_CERPU</name>
<proteinExistence type="predicted"/>
<reference evidence="2 3" key="1">
    <citation type="submission" date="2020-06" db="EMBL/GenBank/DDBJ databases">
        <title>WGS assembly of Ceratodon purpureus strain R40.</title>
        <authorList>
            <person name="Carey S.B."/>
            <person name="Jenkins J."/>
            <person name="Shu S."/>
            <person name="Lovell J.T."/>
            <person name="Sreedasyam A."/>
            <person name="Maumus F."/>
            <person name="Tiley G.P."/>
            <person name="Fernandez-Pozo N."/>
            <person name="Barry K."/>
            <person name="Chen C."/>
            <person name="Wang M."/>
            <person name="Lipzen A."/>
            <person name="Daum C."/>
            <person name="Saski C.A."/>
            <person name="Payton A.C."/>
            <person name="Mcbreen J.C."/>
            <person name="Conrad R.E."/>
            <person name="Kollar L.M."/>
            <person name="Olsson S."/>
            <person name="Huttunen S."/>
            <person name="Landis J.B."/>
            <person name="Wickett N.J."/>
            <person name="Johnson M.G."/>
            <person name="Rensing S.A."/>
            <person name="Grimwood J."/>
            <person name="Schmutz J."/>
            <person name="Mcdaniel S.F."/>
        </authorList>
    </citation>
    <scope>NUCLEOTIDE SEQUENCE [LARGE SCALE GENOMIC DNA]</scope>
    <source>
        <strain evidence="2 3">R40</strain>
    </source>
</reference>
<evidence type="ECO:0000256" key="1">
    <source>
        <dbReference type="SAM" id="MobiDB-lite"/>
    </source>
</evidence>
<feature type="compositionally biased region" description="Polar residues" evidence="1">
    <location>
        <begin position="21"/>
        <end position="38"/>
    </location>
</feature>
<accession>A0A8T0GEZ0</accession>
<comment type="caution">
    <text evidence="2">The sequence shown here is derived from an EMBL/GenBank/DDBJ whole genome shotgun (WGS) entry which is preliminary data.</text>
</comment>
<organism evidence="2 3">
    <name type="scientific">Ceratodon purpureus</name>
    <name type="common">Fire moss</name>
    <name type="synonym">Dicranum purpureum</name>
    <dbReference type="NCBI Taxonomy" id="3225"/>
    <lineage>
        <taxon>Eukaryota</taxon>
        <taxon>Viridiplantae</taxon>
        <taxon>Streptophyta</taxon>
        <taxon>Embryophyta</taxon>
        <taxon>Bryophyta</taxon>
        <taxon>Bryophytina</taxon>
        <taxon>Bryopsida</taxon>
        <taxon>Dicranidae</taxon>
        <taxon>Pseudoditrichales</taxon>
        <taxon>Ditrichaceae</taxon>
        <taxon>Ceratodon</taxon>
    </lineage>
</organism>
<feature type="compositionally biased region" description="Polar residues" evidence="1">
    <location>
        <begin position="85"/>
        <end position="96"/>
    </location>
</feature>
<feature type="compositionally biased region" description="Low complexity" evidence="1">
    <location>
        <begin position="10"/>
        <end position="20"/>
    </location>
</feature>
<feature type="region of interest" description="Disordered" evidence="1">
    <location>
        <begin position="1"/>
        <end position="104"/>
    </location>
</feature>
<sequence>MVSDQAEVNPTPRTPRSPTSKHNQNSFPLPDFNQQQNFLEAPLRYETLGNGLRDARSSRTRHRSTAITDSASTQGLKQRLYSQMPDRQNSKTQSFLPSRREAPTVERRRCPLVAQMDSSSLIMRFHSVQWTTTLRDDEPQTSSVYSLT</sequence>
<dbReference type="AlphaFoldDB" id="A0A8T0GEZ0"/>
<evidence type="ECO:0000313" key="3">
    <source>
        <dbReference type="Proteomes" id="UP000822688"/>
    </source>
</evidence>
<protein>
    <submittedName>
        <fullName evidence="2">Uncharacterized protein</fullName>
    </submittedName>
</protein>